<proteinExistence type="predicted"/>
<dbReference type="eggNOG" id="COG1309">
    <property type="taxonomic scope" value="Bacteria"/>
</dbReference>
<evidence type="ECO:0000313" key="6">
    <source>
        <dbReference type="EMBL" id="GAB18725.1"/>
    </source>
</evidence>
<dbReference type="RefSeq" id="WP_007318061.1">
    <property type="nucleotide sequence ID" value="NZ_BAEH01000062.1"/>
</dbReference>
<organism evidence="6 7">
    <name type="scientific">Gordonia effusa NBRC 100432</name>
    <dbReference type="NCBI Taxonomy" id="1077974"/>
    <lineage>
        <taxon>Bacteria</taxon>
        <taxon>Bacillati</taxon>
        <taxon>Actinomycetota</taxon>
        <taxon>Actinomycetes</taxon>
        <taxon>Mycobacteriales</taxon>
        <taxon>Gordoniaceae</taxon>
        <taxon>Gordonia</taxon>
    </lineage>
</organism>
<accession>H0R0X4</accession>
<evidence type="ECO:0000256" key="4">
    <source>
        <dbReference type="PROSITE-ProRule" id="PRU00335"/>
    </source>
</evidence>
<dbReference type="Proteomes" id="UP000035034">
    <property type="component" value="Unassembled WGS sequence"/>
</dbReference>
<dbReference type="InterPro" id="IPR009057">
    <property type="entry name" value="Homeodomain-like_sf"/>
</dbReference>
<dbReference type="GO" id="GO:0003700">
    <property type="term" value="F:DNA-binding transcription factor activity"/>
    <property type="evidence" value="ECO:0007669"/>
    <property type="project" value="TreeGrafter"/>
</dbReference>
<dbReference type="SUPFAM" id="SSF48498">
    <property type="entry name" value="Tetracyclin repressor-like, C-terminal domain"/>
    <property type="match status" value="1"/>
</dbReference>
<dbReference type="EMBL" id="BAEH01000062">
    <property type="protein sequence ID" value="GAB18725.1"/>
    <property type="molecule type" value="Genomic_DNA"/>
</dbReference>
<dbReference type="GO" id="GO:0000976">
    <property type="term" value="F:transcription cis-regulatory region binding"/>
    <property type="evidence" value="ECO:0007669"/>
    <property type="project" value="TreeGrafter"/>
</dbReference>
<evidence type="ECO:0000259" key="5">
    <source>
        <dbReference type="PROSITE" id="PS50977"/>
    </source>
</evidence>
<dbReference type="SUPFAM" id="SSF46689">
    <property type="entry name" value="Homeodomain-like"/>
    <property type="match status" value="1"/>
</dbReference>
<keyword evidence="3" id="KW-0804">Transcription</keyword>
<dbReference type="PROSITE" id="PS50977">
    <property type="entry name" value="HTH_TETR_2"/>
    <property type="match status" value="1"/>
</dbReference>
<reference evidence="6 7" key="1">
    <citation type="submission" date="2011-12" db="EMBL/GenBank/DDBJ databases">
        <title>Whole genome shotgun sequence of Gordonia effusa NBRC 100432.</title>
        <authorList>
            <person name="Yoshida I."/>
            <person name="Takarada H."/>
            <person name="Hosoyama A."/>
            <person name="Tsuchikane K."/>
            <person name="Katsumata H."/>
            <person name="Yamazaki S."/>
            <person name="Fujita N."/>
        </authorList>
    </citation>
    <scope>NUCLEOTIDE SEQUENCE [LARGE SCALE GENOMIC DNA]</scope>
    <source>
        <strain evidence="6 7">NBRC 100432</strain>
    </source>
</reference>
<dbReference type="Gene3D" id="1.10.357.10">
    <property type="entry name" value="Tetracycline Repressor, domain 2"/>
    <property type="match status" value="1"/>
</dbReference>
<gene>
    <name evidence="6" type="ORF">GOEFS_062_00340</name>
</gene>
<dbReference type="PANTHER" id="PTHR30055:SF243">
    <property type="entry name" value="HTH-TYPE TRANSCRIPTIONAL REGULATOR RV1816"/>
    <property type="match status" value="1"/>
</dbReference>
<dbReference type="STRING" id="1077974.GOEFS_062_00340"/>
<evidence type="ECO:0000313" key="7">
    <source>
        <dbReference type="Proteomes" id="UP000035034"/>
    </source>
</evidence>
<dbReference type="PANTHER" id="PTHR30055">
    <property type="entry name" value="HTH-TYPE TRANSCRIPTIONAL REGULATOR RUTR"/>
    <property type="match status" value="1"/>
</dbReference>
<dbReference type="AlphaFoldDB" id="H0R0X4"/>
<keyword evidence="7" id="KW-1185">Reference proteome</keyword>
<feature type="DNA-binding region" description="H-T-H motif" evidence="4">
    <location>
        <begin position="39"/>
        <end position="58"/>
    </location>
</feature>
<keyword evidence="1" id="KW-0805">Transcription regulation</keyword>
<name>H0R0X4_9ACTN</name>
<sequence>MTVDEQGPSRRDERRADTIAEIKAHAWKQLATKGAGGISLRGIARDMKISPGALFHYFDGQADLITALCVDAYDAQADALQDAIASGTDPTEQLRALCHAVRRWALEQPAAFTLIAGTPIPGYSMDPKATETVGRRILLIVSSAYLTAVRAGDADPDATDVPPLSAGPLLTYLAGESIPETAVTGIVLNAWASILGFVSGEVFGSLSPLVADTATLFDAHVTTVMRGMGFRDPIGAL</sequence>
<dbReference type="OrthoDB" id="3210322at2"/>
<dbReference type="InterPro" id="IPR050109">
    <property type="entry name" value="HTH-type_TetR-like_transc_reg"/>
</dbReference>
<feature type="domain" description="HTH tetR-type" evidence="5">
    <location>
        <begin position="16"/>
        <end position="76"/>
    </location>
</feature>
<dbReference type="InterPro" id="IPR025996">
    <property type="entry name" value="MT1864/Rv1816-like_C"/>
</dbReference>
<dbReference type="Pfam" id="PF00440">
    <property type="entry name" value="TetR_N"/>
    <property type="match status" value="1"/>
</dbReference>
<evidence type="ECO:0000256" key="3">
    <source>
        <dbReference type="ARBA" id="ARBA00023163"/>
    </source>
</evidence>
<keyword evidence="2 4" id="KW-0238">DNA-binding</keyword>
<dbReference type="InterPro" id="IPR001647">
    <property type="entry name" value="HTH_TetR"/>
</dbReference>
<protein>
    <submittedName>
        <fullName evidence="6">Putative TetR family transcriptional regulator</fullName>
    </submittedName>
</protein>
<evidence type="ECO:0000256" key="2">
    <source>
        <dbReference type="ARBA" id="ARBA00023125"/>
    </source>
</evidence>
<dbReference type="Pfam" id="PF13305">
    <property type="entry name" value="TetR_C_33"/>
    <property type="match status" value="1"/>
</dbReference>
<evidence type="ECO:0000256" key="1">
    <source>
        <dbReference type="ARBA" id="ARBA00023015"/>
    </source>
</evidence>
<comment type="caution">
    <text evidence="6">The sequence shown here is derived from an EMBL/GenBank/DDBJ whole genome shotgun (WGS) entry which is preliminary data.</text>
</comment>
<dbReference type="InterPro" id="IPR036271">
    <property type="entry name" value="Tet_transcr_reg_TetR-rel_C_sf"/>
</dbReference>